<evidence type="ECO:0000313" key="1">
    <source>
        <dbReference type="EMBL" id="KDO24967.1"/>
    </source>
</evidence>
<name>A0A067CDR6_SAPPC</name>
<proteinExistence type="predicted"/>
<reference evidence="1 2" key="1">
    <citation type="journal article" date="2013" name="PLoS Genet.">
        <title>Distinctive expansion of potential virulence genes in the genome of the oomycete fish pathogen Saprolegnia parasitica.</title>
        <authorList>
            <person name="Jiang R.H."/>
            <person name="de Bruijn I."/>
            <person name="Haas B.J."/>
            <person name="Belmonte R."/>
            <person name="Lobach L."/>
            <person name="Christie J."/>
            <person name="van den Ackerveken G."/>
            <person name="Bottin A."/>
            <person name="Bulone V."/>
            <person name="Diaz-Moreno S.M."/>
            <person name="Dumas B."/>
            <person name="Fan L."/>
            <person name="Gaulin E."/>
            <person name="Govers F."/>
            <person name="Grenville-Briggs L.J."/>
            <person name="Horner N.R."/>
            <person name="Levin J.Z."/>
            <person name="Mammella M."/>
            <person name="Meijer H.J."/>
            <person name="Morris P."/>
            <person name="Nusbaum C."/>
            <person name="Oome S."/>
            <person name="Phillips A.J."/>
            <person name="van Rooyen D."/>
            <person name="Rzeszutek E."/>
            <person name="Saraiva M."/>
            <person name="Secombes C.J."/>
            <person name="Seidl M.F."/>
            <person name="Snel B."/>
            <person name="Stassen J.H."/>
            <person name="Sykes S."/>
            <person name="Tripathy S."/>
            <person name="van den Berg H."/>
            <person name="Vega-Arreguin J.C."/>
            <person name="Wawra S."/>
            <person name="Young S.K."/>
            <person name="Zeng Q."/>
            <person name="Dieguez-Uribeondo J."/>
            <person name="Russ C."/>
            <person name="Tyler B.M."/>
            <person name="van West P."/>
        </authorList>
    </citation>
    <scope>NUCLEOTIDE SEQUENCE [LARGE SCALE GENOMIC DNA]</scope>
    <source>
        <strain evidence="1 2">CBS 223.65</strain>
    </source>
</reference>
<dbReference type="Proteomes" id="UP000030745">
    <property type="component" value="Unassembled WGS sequence"/>
</dbReference>
<gene>
    <name evidence="1" type="ORF">SPRG_20840</name>
</gene>
<dbReference type="RefSeq" id="XP_012204323.1">
    <property type="nucleotide sequence ID" value="XM_012348933.1"/>
</dbReference>
<sequence length="147" mass="16140">MHLPLAALRTLVRAPGAVEDSYWPQVCIEDIDGQYTSTVLAALPAFGSISINHHGRRNDVLRSQKIKSMRVSSQLHRTSHGVLCRIPMHCNGLNRIQVDDSSGTRREPLQSPVRPSTYVTRIALTAAVDDALASECWLPSSQRGSPT</sequence>
<dbReference type="EMBL" id="KK583236">
    <property type="protein sequence ID" value="KDO24967.1"/>
    <property type="molecule type" value="Genomic_DNA"/>
</dbReference>
<dbReference type="KEGG" id="spar:SPRG_20840"/>
<organism evidence="1 2">
    <name type="scientific">Saprolegnia parasitica (strain CBS 223.65)</name>
    <dbReference type="NCBI Taxonomy" id="695850"/>
    <lineage>
        <taxon>Eukaryota</taxon>
        <taxon>Sar</taxon>
        <taxon>Stramenopiles</taxon>
        <taxon>Oomycota</taxon>
        <taxon>Saprolegniomycetes</taxon>
        <taxon>Saprolegniales</taxon>
        <taxon>Saprolegniaceae</taxon>
        <taxon>Saprolegnia</taxon>
    </lineage>
</organism>
<dbReference type="GeneID" id="24141855"/>
<accession>A0A067CDR6</accession>
<evidence type="ECO:0000313" key="2">
    <source>
        <dbReference type="Proteomes" id="UP000030745"/>
    </source>
</evidence>
<protein>
    <submittedName>
        <fullName evidence="1">Uncharacterized protein</fullName>
    </submittedName>
</protein>
<dbReference type="VEuPathDB" id="FungiDB:SPRG_20840"/>
<dbReference type="AlphaFoldDB" id="A0A067CDR6"/>
<keyword evidence="2" id="KW-1185">Reference proteome</keyword>